<dbReference type="Proteomes" id="UP000031449">
    <property type="component" value="Plasmid unnamed"/>
</dbReference>
<gene>
    <name evidence="1" type="ORF">JMA_44130</name>
</gene>
<dbReference type="OrthoDB" id="2873344at2"/>
<reference evidence="1 2" key="1">
    <citation type="submission" date="2014-08" db="EMBL/GenBank/DDBJ databases">
        <title>Complete genome of a marine bacteria Jeotgalibacillus malaysiensis.</title>
        <authorList>
            <person name="Yaakop A.S."/>
            <person name="Chan K.-G."/>
            <person name="Goh K.M."/>
        </authorList>
    </citation>
    <scope>NUCLEOTIDE SEQUENCE [LARGE SCALE GENOMIC DNA]</scope>
    <source>
        <strain evidence="1 2">D5</strain>
        <plasmid evidence="2">Plasmid</plasmid>
    </source>
</reference>
<dbReference type="EMBL" id="CP009417">
    <property type="protein sequence ID" value="AJD93730.1"/>
    <property type="molecule type" value="Genomic_DNA"/>
</dbReference>
<keyword evidence="2" id="KW-1185">Reference proteome</keyword>
<dbReference type="AlphaFoldDB" id="A0A0B5AU37"/>
<organism evidence="1 2">
    <name type="scientific">Jeotgalibacillus malaysiensis</name>
    <dbReference type="NCBI Taxonomy" id="1508404"/>
    <lineage>
        <taxon>Bacteria</taxon>
        <taxon>Bacillati</taxon>
        <taxon>Bacillota</taxon>
        <taxon>Bacilli</taxon>
        <taxon>Bacillales</taxon>
        <taxon>Caryophanaceae</taxon>
        <taxon>Jeotgalibacillus</taxon>
    </lineage>
</organism>
<sequence>MNTTLYSIREDVKCVKCGNKGAVKQYGTYYPNGMKEKTPNSKVYEKYRNTPHLSRTGGLGGTIPYRCLNCENSGHIDMEGLEGYRKAFETIKED</sequence>
<proteinExistence type="predicted"/>
<accession>A0A0B5AU37</accession>
<keyword evidence="1" id="KW-0614">Plasmid</keyword>
<dbReference type="BioCyc" id="JESP1508404:G14D9-13736-MONOMER"/>
<evidence type="ECO:0000313" key="1">
    <source>
        <dbReference type="EMBL" id="AJD93730.1"/>
    </source>
</evidence>
<name>A0A0B5AU37_9BACL</name>
<dbReference type="HOGENOM" id="CLU_2382267_0_0_9"/>
<dbReference type="KEGG" id="jeo:JMA_44130"/>
<protein>
    <submittedName>
        <fullName evidence="1">Uncharacterized protein</fullName>
    </submittedName>
</protein>
<geneLocation type="plasmid" evidence="2"/>
<evidence type="ECO:0000313" key="2">
    <source>
        <dbReference type="Proteomes" id="UP000031449"/>
    </source>
</evidence>